<name>A6DSK3_9BACT</name>
<organism evidence="2 3">
    <name type="scientific">Lentisphaera araneosa HTCC2155</name>
    <dbReference type="NCBI Taxonomy" id="313628"/>
    <lineage>
        <taxon>Bacteria</taxon>
        <taxon>Pseudomonadati</taxon>
        <taxon>Lentisphaerota</taxon>
        <taxon>Lentisphaeria</taxon>
        <taxon>Lentisphaerales</taxon>
        <taxon>Lentisphaeraceae</taxon>
        <taxon>Lentisphaera</taxon>
    </lineage>
</organism>
<evidence type="ECO:0000313" key="2">
    <source>
        <dbReference type="EMBL" id="EDM25356.1"/>
    </source>
</evidence>
<sequence length="141" mass="16496">MRKDEFRLSKEQFFELRNDLHKAPSRNRIALALPAFAALAIIALLIMNPQTEVNPLKESQSLAQEDSPSKNLQKQVEIEVVSYQELADFEKELGMIFSKRKEEVKAVEKFQRWKKNKPESLVQRMANTRLRLKKLKKKIDS</sequence>
<dbReference type="EMBL" id="ABCK01000031">
    <property type="protein sequence ID" value="EDM25356.1"/>
    <property type="molecule type" value="Genomic_DNA"/>
</dbReference>
<comment type="caution">
    <text evidence="2">The sequence shown here is derived from an EMBL/GenBank/DDBJ whole genome shotgun (WGS) entry which is preliminary data.</text>
</comment>
<evidence type="ECO:0000256" key="1">
    <source>
        <dbReference type="SAM" id="Phobius"/>
    </source>
</evidence>
<keyword evidence="1" id="KW-0472">Membrane</keyword>
<gene>
    <name evidence="2" type="ORF">LNTAR_21960</name>
</gene>
<dbReference type="AlphaFoldDB" id="A6DSK3"/>
<proteinExistence type="predicted"/>
<dbReference type="STRING" id="313628.LNTAR_21960"/>
<dbReference type="RefSeq" id="WP_007280812.1">
    <property type="nucleotide sequence ID" value="NZ_ABCK01000031.1"/>
</dbReference>
<keyword evidence="3" id="KW-1185">Reference proteome</keyword>
<evidence type="ECO:0000313" key="3">
    <source>
        <dbReference type="Proteomes" id="UP000004947"/>
    </source>
</evidence>
<dbReference type="Proteomes" id="UP000004947">
    <property type="component" value="Unassembled WGS sequence"/>
</dbReference>
<protein>
    <submittedName>
        <fullName evidence="2">Uncharacterized protein</fullName>
    </submittedName>
</protein>
<keyword evidence="1" id="KW-1133">Transmembrane helix</keyword>
<keyword evidence="1" id="KW-0812">Transmembrane</keyword>
<accession>A6DSK3</accession>
<feature type="transmembrane region" description="Helical" evidence="1">
    <location>
        <begin position="29"/>
        <end position="47"/>
    </location>
</feature>
<reference evidence="2 3" key="1">
    <citation type="journal article" date="2010" name="J. Bacteriol.">
        <title>Genome sequence of Lentisphaera araneosa HTCC2155T, the type species of the order Lentisphaerales in the phylum Lentisphaerae.</title>
        <authorList>
            <person name="Thrash J.C."/>
            <person name="Cho J.C."/>
            <person name="Vergin K.L."/>
            <person name="Morris R.M."/>
            <person name="Giovannoni S.J."/>
        </authorList>
    </citation>
    <scope>NUCLEOTIDE SEQUENCE [LARGE SCALE GENOMIC DNA]</scope>
    <source>
        <strain evidence="2 3">HTCC2155</strain>
    </source>
</reference>